<feature type="region of interest" description="Disordered" evidence="1">
    <location>
        <begin position="600"/>
        <end position="644"/>
    </location>
</feature>
<keyword evidence="3" id="KW-1185">Reference proteome</keyword>
<dbReference type="Proteomes" id="UP000070700">
    <property type="component" value="Unassembled WGS sequence"/>
</dbReference>
<reference evidence="2 3" key="1">
    <citation type="submission" date="2015-10" db="EMBL/GenBank/DDBJ databases">
        <title>Full genome of DAOMC 229536 Phialocephala scopiformis, a fungal endophyte of spruce producing the potent anti-insectan compound rugulosin.</title>
        <authorList>
            <consortium name="DOE Joint Genome Institute"/>
            <person name="Walker A.K."/>
            <person name="Frasz S.L."/>
            <person name="Seifert K.A."/>
            <person name="Miller J.D."/>
            <person name="Mondo S.J."/>
            <person name="Labutti K."/>
            <person name="Lipzen A."/>
            <person name="Dockter R."/>
            <person name="Kennedy M."/>
            <person name="Grigoriev I.V."/>
            <person name="Spatafora J.W."/>
        </authorList>
    </citation>
    <scope>NUCLEOTIDE SEQUENCE [LARGE SCALE GENOMIC DNA]</scope>
    <source>
        <strain evidence="2 3">CBS 120377</strain>
    </source>
</reference>
<feature type="compositionally biased region" description="Basic and acidic residues" evidence="1">
    <location>
        <begin position="552"/>
        <end position="562"/>
    </location>
</feature>
<feature type="region of interest" description="Disordered" evidence="1">
    <location>
        <begin position="841"/>
        <end position="867"/>
    </location>
</feature>
<feature type="compositionally biased region" description="Basic and acidic residues" evidence="1">
    <location>
        <begin position="453"/>
        <end position="463"/>
    </location>
</feature>
<feature type="compositionally biased region" description="Low complexity" evidence="1">
    <location>
        <begin position="300"/>
        <end position="318"/>
    </location>
</feature>
<proteinExistence type="predicted"/>
<feature type="compositionally biased region" description="Basic and acidic residues" evidence="1">
    <location>
        <begin position="46"/>
        <end position="80"/>
    </location>
</feature>
<feature type="compositionally biased region" description="Polar residues" evidence="1">
    <location>
        <begin position="621"/>
        <end position="630"/>
    </location>
</feature>
<dbReference type="PANTHER" id="PTHR35140:SF1">
    <property type="entry name" value="MITOTIC CHECK POINT PROTEIN BFA1"/>
    <property type="match status" value="1"/>
</dbReference>
<name>A0A132B9K9_MOLSC</name>
<accession>A0A132B9K9</accession>
<feature type="compositionally biased region" description="Basic residues" evidence="1">
    <location>
        <begin position="510"/>
        <end position="520"/>
    </location>
</feature>
<dbReference type="GeneID" id="28822189"/>
<feature type="compositionally biased region" description="Basic and acidic residues" evidence="1">
    <location>
        <begin position="339"/>
        <end position="363"/>
    </location>
</feature>
<dbReference type="KEGG" id="psco:LY89DRAFT_658171"/>
<dbReference type="GO" id="GO:0031578">
    <property type="term" value="P:mitotic spindle orientation checkpoint signaling"/>
    <property type="evidence" value="ECO:0007669"/>
    <property type="project" value="TreeGrafter"/>
</dbReference>
<feature type="region of interest" description="Disordered" evidence="1">
    <location>
        <begin position="396"/>
        <end position="562"/>
    </location>
</feature>
<feature type="region of interest" description="Disordered" evidence="1">
    <location>
        <begin position="40"/>
        <end position="80"/>
    </location>
</feature>
<evidence type="ECO:0000256" key="1">
    <source>
        <dbReference type="SAM" id="MobiDB-lite"/>
    </source>
</evidence>
<sequence length="923" mass="102148">MNQLTLRPRKAVEPEPMENWDDDDLEIGGDDLTFRSASLATTSASQHRDSISSRLSIRSDFDSNHGDEEKQVHVPGDDERSTIDAIATATKAGIPIPQNVPASALLGGTIKRLGGRKIKKMIQEDWEDGDLELPMDGGLQIKRQDGSNFPDALRQVSGPTSTQASPVKHLQPAPKFNISPRPDLRPKPASSNLLDRFRNEEEDDFFGDGGDTIKVVKSRQVPRLIPLITPPTPQKGEKSAKAEDDFEEDLQLPTDGEPLKLSTRREIPKTPASSQDDFDEWGEGGSLGTRNGGKRDRTSNRSSSASALSPSVSSSLTIESEDEGLDGLVLPTGPIPFEDILKRRQQDRSPDHQLEDKPASKAAEVKEDFLSGLEIGDGDVFDSSKLTLNRNIKLKTTRQTSPTRPKTAVSLIFTNNKPASAGPSRLPRPLIGHERAPSALEPVSESAKPLGSRYERPPSRTDSSRPNSVSRPKTPVERDRSGAESSMSHARKNPVPFLPAGASGSQSHHVTIKTSRHFRRHDSESSNASFELRPSSRAVSRSTMRSPSPRRRGAEALAKDAAVKRQITKPVRRRHFGDGFELDGFDDLPTSRDTEQRFMKEPVGRGPPKQSALRNKIHQETLPSRTTTPAPLTPYSARSRDELPRFARDTNASRMAREHSLAQRAPSAQGAPLAALTNQWKAKVAATTGLSNVHAQGLKPKKPRGPPQKPQLIKPLGNLNNAKSVKGMWYNPSTYRWEGNENDLSPFDQVSTPSTASVPSHYFREKDHQIYREKENSTPRPALIQNVNSSQNVQVVGGMVFDPLRMCWLKMPTQPSRGKSDAGDTMDGFDAFDDEEDVFKDVPDLEDNPTKEAEEVGGRKSEGASGLKDDWLVGEEFDVGPEFVKRQREEEERWRRKCEKWVGAIVDRGGEEWRWSIRDVVNQ</sequence>
<feature type="region of interest" description="Disordered" evidence="1">
    <location>
        <begin position="652"/>
        <end position="671"/>
    </location>
</feature>
<evidence type="ECO:0008006" key="4">
    <source>
        <dbReference type="Google" id="ProtNLM"/>
    </source>
</evidence>
<feature type="region of interest" description="Disordered" evidence="1">
    <location>
        <begin position="138"/>
        <end position="363"/>
    </location>
</feature>
<dbReference type="OrthoDB" id="19159at2759"/>
<dbReference type="AlphaFoldDB" id="A0A132B9K9"/>
<evidence type="ECO:0000313" key="2">
    <source>
        <dbReference type="EMBL" id="KUJ09092.1"/>
    </source>
</evidence>
<protein>
    <recommendedName>
        <fullName evidence="4">Cytokinesis inhibitor byr4</fullName>
    </recommendedName>
</protein>
<dbReference type="GO" id="GO:0044732">
    <property type="term" value="C:mitotic spindle pole body"/>
    <property type="evidence" value="ECO:0007669"/>
    <property type="project" value="TreeGrafter"/>
</dbReference>
<dbReference type="GO" id="GO:1990334">
    <property type="term" value="C:Bfa1-Bub2 complex"/>
    <property type="evidence" value="ECO:0007669"/>
    <property type="project" value="InterPro"/>
</dbReference>
<feature type="region of interest" description="Disordered" evidence="1">
    <location>
        <begin position="1"/>
        <end position="23"/>
    </location>
</feature>
<dbReference type="GO" id="GO:0005096">
    <property type="term" value="F:GTPase activator activity"/>
    <property type="evidence" value="ECO:0007669"/>
    <property type="project" value="InterPro"/>
</dbReference>
<dbReference type="STRING" id="149040.A0A132B9K9"/>
<dbReference type="InParanoid" id="A0A132B9K9"/>
<gene>
    <name evidence="2" type="ORF">LY89DRAFT_658171</name>
</gene>
<dbReference type="RefSeq" id="XP_018063447.1">
    <property type="nucleotide sequence ID" value="XM_018212463.1"/>
</dbReference>
<organism evidence="2 3">
    <name type="scientific">Mollisia scopiformis</name>
    <name type="common">Conifer needle endophyte fungus</name>
    <name type="synonym">Phialocephala scopiformis</name>
    <dbReference type="NCBI Taxonomy" id="149040"/>
    <lineage>
        <taxon>Eukaryota</taxon>
        <taxon>Fungi</taxon>
        <taxon>Dikarya</taxon>
        <taxon>Ascomycota</taxon>
        <taxon>Pezizomycotina</taxon>
        <taxon>Leotiomycetes</taxon>
        <taxon>Helotiales</taxon>
        <taxon>Mollisiaceae</taxon>
        <taxon>Mollisia</taxon>
    </lineage>
</organism>
<feature type="region of interest" description="Disordered" evidence="1">
    <location>
        <begin position="692"/>
        <end position="718"/>
    </location>
</feature>
<dbReference type="PANTHER" id="PTHR35140">
    <property type="entry name" value="MITOTIC CHECK POINT PROTEIN BFA1"/>
    <property type="match status" value="1"/>
</dbReference>
<evidence type="ECO:0000313" key="3">
    <source>
        <dbReference type="Proteomes" id="UP000070700"/>
    </source>
</evidence>
<dbReference type="InterPro" id="IPR034586">
    <property type="entry name" value="Bfa1/Byr4"/>
</dbReference>
<dbReference type="EMBL" id="KQ947433">
    <property type="protein sequence ID" value="KUJ09092.1"/>
    <property type="molecule type" value="Genomic_DNA"/>
</dbReference>